<dbReference type="AlphaFoldDB" id="A0A0D3I200"/>
<feature type="compositionally biased region" description="Pro residues" evidence="1">
    <location>
        <begin position="106"/>
        <end position="122"/>
    </location>
</feature>
<evidence type="ECO:0000256" key="1">
    <source>
        <dbReference type="SAM" id="MobiDB-lite"/>
    </source>
</evidence>
<feature type="chain" id="PRO_5044290883" evidence="2">
    <location>
        <begin position="16"/>
        <end position="340"/>
    </location>
</feature>
<name>A0A0D3I200_EMIH1</name>
<evidence type="ECO:0000313" key="4">
    <source>
        <dbReference type="Proteomes" id="UP000013827"/>
    </source>
</evidence>
<dbReference type="HOGENOM" id="CLU_048365_0_0_1"/>
<dbReference type="KEGG" id="ehx:EMIHUDRAFT_97197"/>
<keyword evidence="2" id="KW-0732">Signal</keyword>
<feature type="region of interest" description="Disordered" evidence="1">
    <location>
        <begin position="259"/>
        <end position="279"/>
    </location>
</feature>
<proteinExistence type="predicted"/>
<accession>A0A0D3I200</accession>
<protein>
    <submittedName>
        <fullName evidence="3">Uncharacterized protein</fullName>
    </submittedName>
</protein>
<organism evidence="3 4">
    <name type="scientific">Emiliania huxleyi (strain CCMP1516)</name>
    <dbReference type="NCBI Taxonomy" id="280463"/>
    <lineage>
        <taxon>Eukaryota</taxon>
        <taxon>Haptista</taxon>
        <taxon>Haptophyta</taxon>
        <taxon>Prymnesiophyceae</taxon>
        <taxon>Isochrysidales</taxon>
        <taxon>Noelaerhabdaceae</taxon>
        <taxon>Emiliania</taxon>
    </lineage>
</organism>
<dbReference type="RefSeq" id="XP_005757714.1">
    <property type="nucleotide sequence ID" value="XM_005757657.1"/>
</dbReference>
<reference evidence="4" key="1">
    <citation type="journal article" date="2013" name="Nature">
        <title>Pan genome of the phytoplankton Emiliania underpins its global distribution.</title>
        <authorList>
            <person name="Read B.A."/>
            <person name="Kegel J."/>
            <person name="Klute M.J."/>
            <person name="Kuo A."/>
            <person name="Lefebvre S.C."/>
            <person name="Maumus F."/>
            <person name="Mayer C."/>
            <person name="Miller J."/>
            <person name="Monier A."/>
            <person name="Salamov A."/>
            <person name="Young J."/>
            <person name="Aguilar M."/>
            <person name="Claverie J.M."/>
            <person name="Frickenhaus S."/>
            <person name="Gonzalez K."/>
            <person name="Herman E.K."/>
            <person name="Lin Y.C."/>
            <person name="Napier J."/>
            <person name="Ogata H."/>
            <person name="Sarno A.F."/>
            <person name="Shmutz J."/>
            <person name="Schroeder D."/>
            <person name="de Vargas C."/>
            <person name="Verret F."/>
            <person name="von Dassow P."/>
            <person name="Valentin K."/>
            <person name="Van de Peer Y."/>
            <person name="Wheeler G."/>
            <person name="Dacks J.B."/>
            <person name="Delwiche C.F."/>
            <person name="Dyhrman S.T."/>
            <person name="Glockner G."/>
            <person name="John U."/>
            <person name="Richards T."/>
            <person name="Worden A.Z."/>
            <person name="Zhang X."/>
            <person name="Grigoriev I.V."/>
            <person name="Allen A.E."/>
            <person name="Bidle K."/>
            <person name="Borodovsky M."/>
            <person name="Bowler C."/>
            <person name="Brownlee C."/>
            <person name="Cock J.M."/>
            <person name="Elias M."/>
            <person name="Gladyshev V.N."/>
            <person name="Groth M."/>
            <person name="Guda C."/>
            <person name="Hadaegh A."/>
            <person name="Iglesias-Rodriguez M.D."/>
            <person name="Jenkins J."/>
            <person name="Jones B.M."/>
            <person name="Lawson T."/>
            <person name="Leese F."/>
            <person name="Lindquist E."/>
            <person name="Lobanov A."/>
            <person name="Lomsadze A."/>
            <person name="Malik S.B."/>
            <person name="Marsh M.E."/>
            <person name="Mackinder L."/>
            <person name="Mock T."/>
            <person name="Mueller-Roeber B."/>
            <person name="Pagarete A."/>
            <person name="Parker M."/>
            <person name="Probert I."/>
            <person name="Quesneville H."/>
            <person name="Raines C."/>
            <person name="Rensing S.A."/>
            <person name="Riano-Pachon D.M."/>
            <person name="Richier S."/>
            <person name="Rokitta S."/>
            <person name="Shiraiwa Y."/>
            <person name="Soanes D.M."/>
            <person name="van der Giezen M."/>
            <person name="Wahlund T.M."/>
            <person name="Williams B."/>
            <person name="Wilson W."/>
            <person name="Wolfe G."/>
            <person name="Wurch L.L."/>
        </authorList>
    </citation>
    <scope>NUCLEOTIDE SEQUENCE</scope>
</reference>
<evidence type="ECO:0000256" key="2">
    <source>
        <dbReference type="SAM" id="SignalP"/>
    </source>
</evidence>
<feature type="compositionally biased region" description="Pro residues" evidence="1">
    <location>
        <begin position="76"/>
        <end position="97"/>
    </location>
</feature>
<evidence type="ECO:0000313" key="3">
    <source>
        <dbReference type="EnsemblProtists" id="EOD05285"/>
    </source>
</evidence>
<dbReference type="PaxDb" id="2903-EOD05285"/>
<dbReference type="EnsemblProtists" id="EOD05285">
    <property type="protein sequence ID" value="EOD05285"/>
    <property type="gene ID" value="EMIHUDRAFT_97197"/>
</dbReference>
<dbReference type="Proteomes" id="UP000013827">
    <property type="component" value="Unassembled WGS sequence"/>
</dbReference>
<sequence>MTAVLLLTLSGLARAMNSRALLPRCMCANPREPCAYDARCTTAERPAGCAAGGQQGCRFCGFGLYETCPSLPPPMSPPRLPPVSPPPPRLPPPPASPPDIGLWTAEPPPPSPSPPPPAPQSPPLSACAADSDCKESGTPSVSGIGCSATTLGIGVGGMLSYSCVDRQCSARCRGAGARARSHHVGVTASARIAGFSRLSGSLGGRRPFRDPAGGDVECARAGDACDASWPGGGEDCGGSDVSAATTSLSRLLAQRRGAAAERGAEGELEGEGSAGGFGQGREQAAPLGCTTGCAADEAACVDETPLQQVETFDDSVSFGARLEELVEGAVAEGRQARAAL</sequence>
<reference evidence="3" key="2">
    <citation type="submission" date="2024-10" db="UniProtKB">
        <authorList>
            <consortium name="EnsemblProtists"/>
        </authorList>
    </citation>
    <scope>IDENTIFICATION</scope>
</reference>
<feature type="region of interest" description="Disordered" evidence="1">
    <location>
        <begin position="76"/>
        <end position="132"/>
    </location>
</feature>
<dbReference type="GeneID" id="17251629"/>
<keyword evidence="4" id="KW-1185">Reference proteome</keyword>
<feature type="signal peptide" evidence="2">
    <location>
        <begin position="1"/>
        <end position="15"/>
    </location>
</feature>